<protein>
    <recommendedName>
        <fullName evidence="1">Defective in cullin neddylation protein</fullName>
    </recommendedName>
</protein>
<dbReference type="Gene3D" id="1.10.238.200">
    <property type="entry name" value="Cullin, PONY binding domain"/>
    <property type="match status" value="1"/>
</dbReference>
<evidence type="ECO:0000313" key="4">
    <source>
        <dbReference type="Proteomes" id="UP001141327"/>
    </source>
</evidence>
<dbReference type="InterPro" id="IPR014764">
    <property type="entry name" value="DCN-prot"/>
</dbReference>
<dbReference type="PANTHER" id="PTHR12281:SF31">
    <property type="entry name" value="DCN1-LIKE PROTEIN 3"/>
    <property type="match status" value="1"/>
</dbReference>
<dbReference type="Pfam" id="PF03556">
    <property type="entry name" value="Cullin_binding"/>
    <property type="match status" value="1"/>
</dbReference>
<reference evidence="3" key="1">
    <citation type="journal article" date="2022" name="bioRxiv">
        <title>Genomics of Preaxostyla Flagellates Illuminates Evolutionary Transitions and the Path Towards Mitochondrial Loss.</title>
        <authorList>
            <person name="Novak L.V.F."/>
            <person name="Treitli S.C."/>
            <person name="Pyrih J."/>
            <person name="Halakuc P."/>
            <person name="Pipaliya S.V."/>
            <person name="Vacek V."/>
            <person name="Brzon O."/>
            <person name="Soukal P."/>
            <person name="Eme L."/>
            <person name="Dacks J.B."/>
            <person name="Karnkowska A."/>
            <person name="Elias M."/>
            <person name="Hampl V."/>
        </authorList>
    </citation>
    <scope>NUCLEOTIDE SEQUENCE</scope>
    <source>
        <strain evidence="3">RCP-MX</strain>
    </source>
</reference>
<name>A0ABQ8UU55_9EUKA</name>
<feature type="domain" description="DCUN1" evidence="2">
    <location>
        <begin position="138"/>
        <end position="332"/>
    </location>
</feature>
<evidence type="ECO:0000259" key="2">
    <source>
        <dbReference type="PROSITE" id="PS51229"/>
    </source>
</evidence>
<dbReference type="Gene3D" id="2.60.120.200">
    <property type="match status" value="1"/>
</dbReference>
<evidence type="ECO:0000313" key="3">
    <source>
        <dbReference type="EMBL" id="KAJ4462654.1"/>
    </source>
</evidence>
<comment type="function">
    <text evidence="1">Neddylation of cullins play an essential role in the regulation of SCF-type complexes activity.</text>
</comment>
<organism evidence="3 4">
    <name type="scientific">Paratrimastix pyriformis</name>
    <dbReference type="NCBI Taxonomy" id="342808"/>
    <lineage>
        <taxon>Eukaryota</taxon>
        <taxon>Metamonada</taxon>
        <taxon>Preaxostyla</taxon>
        <taxon>Paratrimastigidae</taxon>
        <taxon>Paratrimastix</taxon>
    </lineage>
</organism>
<gene>
    <name evidence="3" type="ORF">PAPYR_654</name>
</gene>
<sequence length="344" mass="38830">MQMQKQLNAKPGMKIKVFGNVTGYYFSLQLQLRDPQGHCLCRANFSQNCVVLSCQSRGRWVNETRASGGLPEGNVTIEFLITPRGFEVSYPNRGGDKTECKMSHGSGNDVTKGRVFAVEETSSFDFSKFEIDDPAEGEARQAAKREFMRLKDPNEPMISIAGTEQMCQELGVEPDDVVMLVVAWRCHCKEMCEWTEEEFVDGLRAMDVTSLSQLRPKMAELRRDVQQGGTRGSLPPAGPGSFQDFYMFAHRLSCGKRSPILEPPQHCLVTPTHTHTHQESSKEYKNITRDTWDQIRRFFMADKDGQFGTDFAQYDASGAWPNCIDDYVEWIRHPPQPAAPAPAQ</sequence>
<dbReference type="Gene3D" id="1.10.238.10">
    <property type="entry name" value="EF-hand"/>
    <property type="match status" value="1"/>
</dbReference>
<dbReference type="PROSITE" id="PS51229">
    <property type="entry name" value="DCUN1"/>
    <property type="match status" value="1"/>
</dbReference>
<proteinExistence type="predicted"/>
<dbReference type="PANTHER" id="PTHR12281">
    <property type="entry name" value="RP42 RELATED"/>
    <property type="match status" value="1"/>
</dbReference>
<evidence type="ECO:0000256" key="1">
    <source>
        <dbReference type="RuleBase" id="RU410713"/>
    </source>
</evidence>
<comment type="caution">
    <text evidence="3">The sequence shown here is derived from an EMBL/GenBank/DDBJ whole genome shotgun (WGS) entry which is preliminary data.</text>
</comment>
<dbReference type="EMBL" id="JAPMOS010000002">
    <property type="protein sequence ID" value="KAJ4462654.1"/>
    <property type="molecule type" value="Genomic_DNA"/>
</dbReference>
<dbReference type="InterPro" id="IPR005176">
    <property type="entry name" value="PONY_dom"/>
</dbReference>
<keyword evidence="4" id="KW-1185">Reference proteome</keyword>
<accession>A0ABQ8UU55</accession>
<dbReference type="InterPro" id="IPR042460">
    <property type="entry name" value="DCN1-like_PONY"/>
</dbReference>
<dbReference type="Proteomes" id="UP001141327">
    <property type="component" value="Unassembled WGS sequence"/>
</dbReference>